<reference evidence="2" key="1">
    <citation type="submission" date="2015-03" db="EMBL/GenBank/DDBJ databases">
        <authorList>
            <person name="Nijsse Bart"/>
        </authorList>
    </citation>
    <scope>NUCLEOTIDE SEQUENCE [LARGE SCALE GENOMIC DNA]</scope>
</reference>
<keyword evidence="2" id="KW-1185">Reference proteome</keyword>
<organism evidence="1 2">
    <name type="scientific">Sporomusa ovata</name>
    <dbReference type="NCBI Taxonomy" id="2378"/>
    <lineage>
        <taxon>Bacteria</taxon>
        <taxon>Bacillati</taxon>
        <taxon>Bacillota</taxon>
        <taxon>Negativicutes</taxon>
        <taxon>Selenomonadales</taxon>
        <taxon>Sporomusaceae</taxon>
        <taxon>Sporomusa</taxon>
    </lineage>
</organism>
<accession>A0A0U1KRS0</accession>
<name>A0A0U1KRS0_9FIRM</name>
<sequence>MWLINEKGAKEFSGGKQDWAGAARIAKKCLSFRVDVEEEMVADDEISCYNCRYRRWTRRSFECCSSKRK</sequence>
<dbReference type="RefSeq" id="WP_021170727.1">
    <property type="nucleotide sequence ID" value="NZ_CTRP01000002.1"/>
</dbReference>
<protein>
    <submittedName>
        <fullName evidence="1">Uncharacterized protein</fullName>
    </submittedName>
</protein>
<evidence type="ECO:0000313" key="2">
    <source>
        <dbReference type="Proteomes" id="UP000049855"/>
    </source>
</evidence>
<evidence type="ECO:0000313" key="1">
    <source>
        <dbReference type="EMBL" id="CQR70101.1"/>
    </source>
</evidence>
<gene>
    <name evidence="1" type="ORF">SpAn4DRAFT_4613</name>
</gene>
<dbReference type="AlphaFoldDB" id="A0A0U1KRS0"/>
<dbReference type="EMBL" id="CTRP01000002">
    <property type="protein sequence ID" value="CQR70101.1"/>
    <property type="molecule type" value="Genomic_DNA"/>
</dbReference>
<dbReference type="Proteomes" id="UP000049855">
    <property type="component" value="Unassembled WGS sequence"/>
</dbReference>
<proteinExistence type="predicted"/>